<dbReference type="InterPro" id="IPR036935">
    <property type="entry name" value="Ribosomal_bL9_N_sf"/>
</dbReference>
<organism evidence="10 11">
    <name type="scientific">Aciditerrimonas ferrireducens</name>
    <dbReference type="NCBI Taxonomy" id="667306"/>
    <lineage>
        <taxon>Bacteria</taxon>
        <taxon>Bacillati</taxon>
        <taxon>Actinomycetota</taxon>
        <taxon>Acidimicrobiia</taxon>
        <taxon>Acidimicrobiales</taxon>
        <taxon>Acidimicrobiaceae</taxon>
        <taxon>Aciditerrimonas</taxon>
    </lineage>
</organism>
<keyword evidence="8" id="KW-0175">Coiled coil</keyword>
<evidence type="ECO:0000256" key="4">
    <source>
        <dbReference type="ARBA" id="ARBA00022980"/>
    </source>
</evidence>
<dbReference type="Gene3D" id="3.40.5.10">
    <property type="entry name" value="Ribosomal protein L9, N-terminal domain"/>
    <property type="match status" value="1"/>
</dbReference>
<accession>A0ABV6BYU6</accession>
<dbReference type="Pfam" id="PF03948">
    <property type="entry name" value="Ribosomal_L9_C"/>
    <property type="match status" value="1"/>
</dbReference>
<dbReference type="InterPro" id="IPR009027">
    <property type="entry name" value="Ribosomal_bL9/RNase_H1_N"/>
</dbReference>
<dbReference type="Gene3D" id="3.10.430.100">
    <property type="entry name" value="Ribosomal protein L9, C-terminal domain"/>
    <property type="match status" value="1"/>
</dbReference>
<evidence type="ECO:0000256" key="2">
    <source>
        <dbReference type="ARBA" id="ARBA00022730"/>
    </source>
</evidence>
<feature type="domain" description="Ribosomal protein L9" evidence="9">
    <location>
        <begin position="13"/>
        <end position="40"/>
    </location>
</feature>
<evidence type="ECO:0000256" key="1">
    <source>
        <dbReference type="ARBA" id="ARBA00010605"/>
    </source>
</evidence>
<dbReference type="Pfam" id="PF01281">
    <property type="entry name" value="Ribosomal_L9_N"/>
    <property type="match status" value="1"/>
</dbReference>
<comment type="caution">
    <text evidence="10">The sequence shown here is derived from an EMBL/GenBank/DDBJ whole genome shotgun (WGS) entry which is preliminary data.</text>
</comment>
<evidence type="ECO:0000256" key="7">
    <source>
        <dbReference type="HAMAP-Rule" id="MF_00503"/>
    </source>
</evidence>
<keyword evidence="2 7" id="KW-0699">rRNA-binding</keyword>
<proteinExistence type="inferred from homology"/>
<dbReference type="SUPFAM" id="SSF55653">
    <property type="entry name" value="Ribosomal protein L9 C-domain"/>
    <property type="match status" value="1"/>
</dbReference>
<reference evidence="10 11" key="1">
    <citation type="submission" date="2024-09" db="EMBL/GenBank/DDBJ databases">
        <authorList>
            <person name="Sun Q."/>
            <person name="Mori K."/>
        </authorList>
    </citation>
    <scope>NUCLEOTIDE SEQUENCE [LARGE SCALE GENOMIC DNA]</scope>
    <source>
        <strain evidence="10 11">JCM 15389</strain>
    </source>
</reference>
<dbReference type="HAMAP" id="MF_00503">
    <property type="entry name" value="Ribosomal_bL9"/>
    <property type="match status" value="1"/>
</dbReference>
<dbReference type="GO" id="GO:0005840">
    <property type="term" value="C:ribosome"/>
    <property type="evidence" value="ECO:0007669"/>
    <property type="project" value="UniProtKB-KW"/>
</dbReference>
<keyword evidence="4 7" id="KW-0689">Ribosomal protein</keyword>
<evidence type="ECO:0000313" key="11">
    <source>
        <dbReference type="Proteomes" id="UP001589788"/>
    </source>
</evidence>
<dbReference type="NCBIfam" id="TIGR00158">
    <property type="entry name" value="L9"/>
    <property type="match status" value="1"/>
</dbReference>
<evidence type="ECO:0000259" key="9">
    <source>
        <dbReference type="PROSITE" id="PS00651"/>
    </source>
</evidence>
<dbReference type="InterPro" id="IPR020594">
    <property type="entry name" value="Ribosomal_bL9_bac/chp"/>
</dbReference>
<keyword evidence="3 7" id="KW-0694">RNA-binding</keyword>
<dbReference type="InterPro" id="IPR000244">
    <property type="entry name" value="Ribosomal_bL9"/>
</dbReference>
<keyword evidence="11" id="KW-1185">Reference proteome</keyword>
<gene>
    <name evidence="7 10" type="primary">rplI</name>
    <name evidence="10" type="ORF">ACFFRE_00405</name>
</gene>
<comment type="function">
    <text evidence="7">Binds to the 23S rRNA.</text>
</comment>
<feature type="coiled-coil region" evidence="8">
    <location>
        <begin position="43"/>
        <end position="70"/>
    </location>
</feature>
<dbReference type="InterPro" id="IPR020070">
    <property type="entry name" value="Ribosomal_bL9_N"/>
</dbReference>
<dbReference type="Proteomes" id="UP001589788">
    <property type="component" value="Unassembled WGS sequence"/>
</dbReference>
<dbReference type="PANTHER" id="PTHR21368">
    <property type="entry name" value="50S RIBOSOMAL PROTEIN L9"/>
    <property type="match status" value="1"/>
</dbReference>
<dbReference type="EMBL" id="JBHLYQ010000001">
    <property type="protein sequence ID" value="MFC0080617.1"/>
    <property type="molecule type" value="Genomic_DNA"/>
</dbReference>
<dbReference type="InterPro" id="IPR020069">
    <property type="entry name" value="Ribosomal_bL9_C"/>
</dbReference>
<comment type="similarity">
    <text evidence="1 7">Belongs to the bacterial ribosomal protein bL9 family.</text>
</comment>
<keyword evidence="5 7" id="KW-0687">Ribonucleoprotein</keyword>
<evidence type="ECO:0000256" key="6">
    <source>
        <dbReference type="ARBA" id="ARBA00035292"/>
    </source>
</evidence>
<sequence length="150" mass="16171">MRVVLREDVERLGRRGDIVEVSKGFARNFLVPSRRAVPATAGIEAQAAAMRRARDQREAAARQAAEQAARTLTGATVRVVARAGAGGRLFGSVTAADVAAACQEQLDVVFDRRRLHLEEPIKTVGRHEVAVQLHPDVVAHFSVEVEAEGA</sequence>
<dbReference type="RefSeq" id="WP_248106801.1">
    <property type="nucleotide sequence ID" value="NZ_JAKHEX010000006.1"/>
</dbReference>
<protein>
    <recommendedName>
        <fullName evidence="6 7">Large ribosomal subunit protein bL9</fullName>
    </recommendedName>
</protein>
<dbReference type="InterPro" id="IPR036791">
    <property type="entry name" value="Ribosomal_bL9_C_sf"/>
</dbReference>
<dbReference type="SUPFAM" id="SSF55658">
    <property type="entry name" value="L9 N-domain-like"/>
    <property type="match status" value="1"/>
</dbReference>
<dbReference type="PROSITE" id="PS00651">
    <property type="entry name" value="RIBOSOMAL_L9"/>
    <property type="match status" value="1"/>
</dbReference>
<evidence type="ECO:0000256" key="3">
    <source>
        <dbReference type="ARBA" id="ARBA00022884"/>
    </source>
</evidence>
<evidence type="ECO:0000313" key="10">
    <source>
        <dbReference type="EMBL" id="MFC0080617.1"/>
    </source>
</evidence>
<evidence type="ECO:0000256" key="8">
    <source>
        <dbReference type="SAM" id="Coils"/>
    </source>
</evidence>
<name>A0ABV6BYU6_9ACTN</name>
<evidence type="ECO:0000256" key="5">
    <source>
        <dbReference type="ARBA" id="ARBA00023274"/>
    </source>
</evidence>